<dbReference type="AlphaFoldDB" id="A0A6G5QMP3"/>
<accession>A0A6G5QMP3</accession>
<protein>
    <submittedName>
        <fullName evidence="1">Uncharacterized protein</fullName>
    </submittedName>
</protein>
<reference evidence="1 2" key="1">
    <citation type="submission" date="2016-07" db="EMBL/GenBank/DDBJ databases">
        <title>Comparative genomics of the Campylobacter concisus group.</title>
        <authorList>
            <person name="Miller W.G."/>
            <person name="Yee E."/>
            <person name="Chapman M.H."/>
            <person name="Huynh S."/>
            <person name="Bono J.L."/>
            <person name="On S.L.W."/>
            <person name="StLeger J."/>
            <person name="Foster G."/>
            <person name="Parker C.T."/>
        </authorList>
    </citation>
    <scope>NUCLEOTIDE SEQUENCE [LARGE SCALE GENOMIC DNA]</scope>
    <source>
        <strain evidence="1 2">ATCC 33238</strain>
    </source>
</reference>
<dbReference type="KEGG" id="crx:CRECT_1324"/>
<name>A0A6G5QMP3_CAMRE</name>
<organism evidence="1 2">
    <name type="scientific">Campylobacter rectus</name>
    <name type="common">Wolinella recta</name>
    <dbReference type="NCBI Taxonomy" id="203"/>
    <lineage>
        <taxon>Bacteria</taxon>
        <taxon>Pseudomonadati</taxon>
        <taxon>Campylobacterota</taxon>
        <taxon>Epsilonproteobacteria</taxon>
        <taxon>Campylobacterales</taxon>
        <taxon>Campylobacteraceae</taxon>
        <taxon>Campylobacter</taxon>
    </lineage>
</organism>
<evidence type="ECO:0000313" key="1">
    <source>
        <dbReference type="EMBL" id="QCD46978.1"/>
    </source>
</evidence>
<dbReference type="EMBL" id="CP012543">
    <property type="protein sequence ID" value="QCD46978.1"/>
    <property type="molecule type" value="Genomic_DNA"/>
</dbReference>
<gene>
    <name evidence="1" type="ORF">CRECT_1324</name>
</gene>
<dbReference type="RefSeq" id="WP_002944577.1">
    <property type="nucleotide sequence ID" value="NZ_CP012543.1"/>
</dbReference>
<dbReference type="Proteomes" id="UP000502377">
    <property type="component" value="Chromosome"/>
</dbReference>
<proteinExistence type="predicted"/>
<sequence length="155" mass="17871">MESLASILAAFISGYFISKIEPTKSKLKKIEMLFDLRISAAREFNAIFQKYAPLNLGELHDGEIYGEKRWEEIRKDVSKYKAQNGYVFENEAIDKILDDILLSLDYSADPTYRALEANGNDTEANAFEEDSYKDTLILMEKANEMIKKYLFEEAK</sequence>
<evidence type="ECO:0000313" key="2">
    <source>
        <dbReference type="Proteomes" id="UP000502377"/>
    </source>
</evidence>